<dbReference type="GO" id="GO:0005576">
    <property type="term" value="C:extracellular region"/>
    <property type="evidence" value="ECO:0007669"/>
    <property type="project" value="UniProtKB-SubCell"/>
</dbReference>
<comment type="cofactor">
    <cofactor evidence="2">
        <name>Zn(2+)</name>
        <dbReference type="ChEBI" id="CHEBI:29105"/>
    </cofactor>
</comment>
<keyword evidence="8 15" id="KW-0732">Signal</keyword>
<sequence>MRHRFTLPRILAVGIATSITAAGLLTAPATASPARQTASADQSASRDSERPALRSAPLPATLRGAPVELSQAKPRPRTAAVLASCTTADFAGRTGDTLVSYIKSIDWFTCINPLFDLTGSDARAVFKQSQMLSVANGVTNTASSYPGDDSTGIYELLYFLRAGYYVQSNHPSDVGPYDALTDAVKSGLTRLFNHPRSNDVSAGNGDVLSQAVIVTDSANVQGAYLNVYKRILNAYASAWDAYPSMDRALNAVYTPLWRGNQNPAFVTAVTADPSIVDALYSFAINHRDLLGGANDVLASNAGNDLARMVEHTALRAKIRPLVKGLLTASSITGPTANLWVHVAFQTGQYDAAQCSYYGNCDLPAQLTAASLPVNYACDNRTIRAQALTASEVAAVCASLRGQDPYFHSQVKDNGPIPGQYEAKVTFGIWAGKWDYSVYSWVIYGNDTDNGGETLVGDPSDPNNMVVTVMYQKPFDDGFVARVWNLNHEYTHVLDGRFDTQGGFDGSLPDIWWIEGVAEYISYTYRGISYPEAIAEAGRHTYRLSTLWQTTYANADSTRIYNWGYLAVRYMMEKHPTDVYAMLARFRVGDYAGGIAVYQNGVGTRYDADFDAWLTAIAGGSASTCTNPDPRVMDRNCARANRSATAGNLDYLYIWLPAGTVALKITTSGGTGNADLYYNPDTWATSTAYTARSTNAGNNETITVTNTTSGYRYVSLYAVTAFSGVTVTTQY</sequence>
<dbReference type="GO" id="GO:0004222">
    <property type="term" value="F:metalloendopeptidase activity"/>
    <property type="evidence" value="ECO:0007669"/>
    <property type="project" value="UniProtKB-EC"/>
</dbReference>
<evidence type="ECO:0000256" key="10">
    <source>
        <dbReference type="ARBA" id="ARBA00022833"/>
    </source>
</evidence>
<evidence type="ECO:0000256" key="3">
    <source>
        <dbReference type="ARBA" id="ARBA00004613"/>
    </source>
</evidence>
<evidence type="ECO:0000256" key="4">
    <source>
        <dbReference type="ARBA" id="ARBA00012653"/>
    </source>
</evidence>
<dbReference type="PANTHER" id="PTHR13062:SF9">
    <property type="entry name" value="MICROBIAL COLLAGENASE"/>
    <property type="match status" value="1"/>
</dbReference>
<keyword evidence="5" id="KW-0964">Secreted</keyword>
<comment type="catalytic activity">
    <reaction evidence="1">
        <text>Digestion of native collagen in the triple helical region at Xaa-|-Gly bonds. With synthetic peptides, a preference is shown for Gly at P3 and P1', Pro and Ala at P2 and P2', and hydroxyproline, Ala or Arg at P3'.</text>
        <dbReference type="EC" id="3.4.24.3"/>
    </reaction>
</comment>
<dbReference type="RefSeq" id="WP_132123151.1">
    <property type="nucleotide sequence ID" value="NZ_SLWS01000009.1"/>
</dbReference>
<evidence type="ECO:0000256" key="6">
    <source>
        <dbReference type="ARBA" id="ARBA00022670"/>
    </source>
</evidence>
<dbReference type="EMBL" id="SLWS01000009">
    <property type="protein sequence ID" value="TCO54158.1"/>
    <property type="molecule type" value="Genomic_DNA"/>
</dbReference>
<keyword evidence="12" id="KW-0865">Zymogen</keyword>
<keyword evidence="19" id="KW-1185">Reference proteome</keyword>
<dbReference type="Pfam" id="PF04151">
    <property type="entry name" value="PPC"/>
    <property type="match status" value="1"/>
</dbReference>
<evidence type="ECO:0000256" key="13">
    <source>
        <dbReference type="PIRSR" id="PIRSR602169-1"/>
    </source>
</evidence>
<dbReference type="InterPro" id="IPR002169">
    <property type="entry name" value="Peptidase_M9A/M9B"/>
</dbReference>
<evidence type="ECO:0000256" key="11">
    <source>
        <dbReference type="ARBA" id="ARBA00023049"/>
    </source>
</evidence>
<dbReference type="GO" id="GO:0008270">
    <property type="term" value="F:zinc ion binding"/>
    <property type="evidence" value="ECO:0007669"/>
    <property type="project" value="InterPro"/>
</dbReference>
<keyword evidence="6" id="KW-0645">Protease</keyword>
<evidence type="ECO:0000256" key="5">
    <source>
        <dbReference type="ARBA" id="ARBA00022525"/>
    </source>
</evidence>
<organism evidence="18 19">
    <name type="scientific">Actinocrispum wychmicini</name>
    <dbReference type="NCBI Taxonomy" id="1213861"/>
    <lineage>
        <taxon>Bacteria</taxon>
        <taxon>Bacillati</taxon>
        <taxon>Actinomycetota</taxon>
        <taxon>Actinomycetes</taxon>
        <taxon>Pseudonocardiales</taxon>
        <taxon>Pseudonocardiaceae</taxon>
        <taxon>Actinocrispum</taxon>
    </lineage>
</organism>
<dbReference type="Gene3D" id="3.40.30.160">
    <property type="entry name" value="Collagenase ColT, N-terminal domain"/>
    <property type="match status" value="1"/>
</dbReference>
<evidence type="ECO:0000256" key="2">
    <source>
        <dbReference type="ARBA" id="ARBA00001947"/>
    </source>
</evidence>
<evidence type="ECO:0000256" key="8">
    <source>
        <dbReference type="ARBA" id="ARBA00022729"/>
    </source>
</evidence>
<evidence type="ECO:0000259" key="17">
    <source>
        <dbReference type="Pfam" id="PF08453"/>
    </source>
</evidence>
<dbReference type="InterPro" id="IPR007280">
    <property type="entry name" value="Peptidase_C_arc/bac"/>
</dbReference>
<evidence type="ECO:0000256" key="9">
    <source>
        <dbReference type="ARBA" id="ARBA00022801"/>
    </source>
</evidence>
<feature type="chain" id="PRO_5038799096" description="microbial collagenase" evidence="15">
    <location>
        <begin position="22"/>
        <end position="730"/>
    </location>
</feature>
<dbReference type="EC" id="3.4.24.3" evidence="4"/>
<comment type="caution">
    <text evidence="18">The sequence shown here is derived from an EMBL/GenBank/DDBJ whole genome shotgun (WGS) entry which is preliminary data.</text>
</comment>
<keyword evidence="7" id="KW-0479">Metal-binding</keyword>
<comment type="subcellular location">
    <subcellularLocation>
        <location evidence="3">Secreted</location>
    </subcellularLocation>
</comment>
<dbReference type="OrthoDB" id="9802683at2"/>
<reference evidence="18 19" key="1">
    <citation type="submission" date="2019-03" db="EMBL/GenBank/DDBJ databases">
        <title>Genomic Encyclopedia of Type Strains, Phase IV (KMG-IV): sequencing the most valuable type-strain genomes for metagenomic binning, comparative biology and taxonomic classification.</title>
        <authorList>
            <person name="Goeker M."/>
        </authorList>
    </citation>
    <scope>NUCLEOTIDE SEQUENCE [LARGE SCALE GENOMIC DNA]</scope>
    <source>
        <strain evidence="18 19">DSM 45934</strain>
    </source>
</reference>
<dbReference type="GO" id="GO:0006508">
    <property type="term" value="P:proteolysis"/>
    <property type="evidence" value="ECO:0007669"/>
    <property type="project" value="UniProtKB-KW"/>
</dbReference>
<feature type="domain" description="Peptidase C-terminal archaeal/bacterial" evidence="16">
    <location>
        <begin position="649"/>
        <end position="716"/>
    </location>
</feature>
<dbReference type="Gene3D" id="1.10.390.20">
    <property type="match status" value="1"/>
</dbReference>
<evidence type="ECO:0000256" key="7">
    <source>
        <dbReference type="ARBA" id="ARBA00022723"/>
    </source>
</evidence>
<dbReference type="PANTHER" id="PTHR13062">
    <property type="entry name" value="COLLAGENASE"/>
    <property type="match status" value="1"/>
</dbReference>
<evidence type="ECO:0000259" key="16">
    <source>
        <dbReference type="Pfam" id="PF04151"/>
    </source>
</evidence>
<feature type="domain" description="Peptidase M9 collagenase N-terminal" evidence="17">
    <location>
        <begin position="85"/>
        <end position="266"/>
    </location>
</feature>
<feature type="active site" evidence="13">
    <location>
        <position position="488"/>
    </location>
</feature>
<accession>A0A4R2JBR6</accession>
<protein>
    <recommendedName>
        <fullName evidence="4">microbial collagenase</fullName>
        <ecNumber evidence="4">3.4.24.3</ecNumber>
    </recommendedName>
</protein>
<evidence type="ECO:0000256" key="15">
    <source>
        <dbReference type="SAM" id="SignalP"/>
    </source>
</evidence>
<keyword evidence="11" id="KW-0482">Metalloprotease</keyword>
<dbReference type="InterPro" id="IPR013661">
    <property type="entry name" value="Peptidase_M9_N_dom"/>
</dbReference>
<feature type="region of interest" description="Disordered" evidence="14">
    <location>
        <begin position="30"/>
        <end position="57"/>
    </location>
</feature>
<dbReference type="PRINTS" id="PR00931">
    <property type="entry name" value="MICOLLPTASE"/>
</dbReference>
<evidence type="ECO:0000256" key="1">
    <source>
        <dbReference type="ARBA" id="ARBA00000424"/>
    </source>
</evidence>
<dbReference type="AlphaFoldDB" id="A0A4R2JBR6"/>
<keyword evidence="9" id="KW-0378">Hydrolase</keyword>
<evidence type="ECO:0000256" key="12">
    <source>
        <dbReference type="ARBA" id="ARBA00023145"/>
    </source>
</evidence>
<feature type="signal peptide" evidence="15">
    <location>
        <begin position="1"/>
        <end position="21"/>
    </location>
</feature>
<dbReference type="Pfam" id="PF01752">
    <property type="entry name" value="Peptidase_M9"/>
    <property type="match status" value="1"/>
</dbReference>
<dbReference type="Pfam" id="PF08453">
    <property type="entry name" value="Peptidase_M9_N"/>
    <property type="match status" value="1"/>
</dbReference>
<evidence type="ECO:0000313" key="19">
    <source>
        <dbReference type="Proteomes" id="UP000295680"/>
    </source>
</evidence>
<proteinExistence type="predicted"/>
<name>A0A4R2JBR6_9PSEU</name>
<evidence type="ECO:0000256" key="14">
    <source>
        <dbReference type="SAM" id="MobiDB-lite"/>
    </source>
</evidence>
<dbReference type="Proteomes" id="UP000295680">
    <property type="component" value="Unassembled WGS sequence"/>
</dbReference>
<keyword evidence="10" id="KW-0862">Zinc</keyword>
<evidence type="ECO:0000313" key="18">
    <source>
        <dbReference type="EMBL" id="TCO54158.1"/>
    </source>
</evidence>
<gene>
    <name evidence="18" type="ORF">EV192_109138</name>
</gene>
<dbReference type="Gene3D" id="2.60.120.380">
    <property type="match status" value="1"/>
</dbReference>